<feature type="transmembrane region" description="Helical" evidence="5">
    <location>
        <begin position="108"/>
        <end position="127"/>
    </location>
</feature>
<dbReference type="GO" id="GO:0005886">
    <property type="term" value="C:plasma membrane"/>
    <property type="evidence" value="ECO:0007669"/>
    <property type="project" value="UniProtKB-SubCell"/>
</dbReference>
<dbReference type="PANTHER" id="PTHR43483">
    <property type="entry name" value="MEMBRANE TRANSPORTER PROTEIN HI_0806-RELATED"/>
    <property type="match status" value="1"/>
</dbReference>
<feature type="transmembrane region" description="Helical" evidence="5">
    <location>
        <begin position="148"/>
        <end position="170"/>
    </location>
</feature>
<comment type="similarity">
    <text evidence="5">Belongs to the 4-toluene sulfonate uptake permease (TSUP) (TC 2.A.102) family.</text>
</comment>
<proteinExistence type="inferred from homology"/>
<feature type="transmembrane region" description="Helical" evidence="5">
    <location>
        <begin position="176"/>
        <end position="200"/>
    </location>
</feature>
<feature type="transmembrane region" description="Helical" evidence="5">
    <location>
        <begin position="212"/>
        <end position="234"/>
    </location>
</feature>
<dbReference type="PANTHER" id="PTHR43483:SF3">
    <property type="entry name" value="MEMBRANE TRANSPORTER PROTEIN HI_0806-RELATED"/>
    <property type="match status" value="1"/>
</dbReference>
<dbReference type="InterPro" id="IPR002781">
    <property type="entry name" value="TM_pro_TauE-like"/>
</dbReference>
<comment type="subcellular location">
    <subcellularLocation>
        <location evidence="5">Cell membrane</location>
        <topology evidence="5">Multi-pass membrane protein</topology>
    </subcellularLocation>
    <subcellularLocation>
        <location evidence="1">Membrane</location>
        <topology evidence="1">Multi-pass membrane protein</topology>
    </subcellularLocation>
</comment>
<keyword evidence="4 5" id="KW-0472">Membrane</keyword>
<gene>
    <name evidence="6" type="ORF">A7P85_02705</name>
</gene>
<evidence type="ECO:0000256" key="3">
    <source>
        <dbReference type="ARBA" id="ARBA00022989"/>
    </source>
</evidence>
<sequence>MWSMEVLLPLAAVGAIAGFLAGLLGIGGGAVTVPIVLWSLGRHGITGEHGQHLAVGTSMAVMVFTTFSSAWAQQKKGAVRWEFVRRMAPGLVAGSLLGSLVSNRIPTFGLQVLFIVFCYSVAAKNLFQLNPKPAATLPSGRMQAGIGGLFGLLSSWVGIGGGSLSVPFMMYCRVPVHQAVATSSVLAWPIAVSGALGYLFSGWNVPGLPAGAVGFWYVPCIVVLGACTVLFAPLGVKAAHRLPPAGLKRAFGVLMVVIGSQMLWKLLHGA</sequence>
<keyword evidence="2 5" id="KW-0812">Transmembrane</keyword>
<comment type="caution">
    <text evidence="6">The sequence shown here is derived from an EMBL/GenBank/DDBJ whole genome shotgun (WGS) entry which is preliminary data.</text>
</comment>
<keyword evidence="3 5" id="KW-1133">Transmembrane helix</keyword>
<dbReference type="RefSeq" id="WP_064104113.1">
    <property type="nucleotide sequence ID" value="NZ_LXSF01000002.1"/>
</dbReference>
<evidence type="ECO:0000256" key="4">
    <source>
        <dbReference type="ARBA" id="ARBA00023136"/>
    </source>
</evidence>
<reference evidence="7" key="1">
    <citation type="submission" date="2016-05" db="EMBL/GenBank/DDBJ databases">
        <title>Draft genome of Corynebacterium afermentans subsp. afermentans LCDC 88199T.</title>
        <authorList>
            <person name="Bernier A.-M."/>
            <person name="Bernard K."/>
        </authorList>
    </citation>
    <scope>NUCLEOTIDE SEQUENCE [LARGE SCALE GENOMIC DNA]</scope>
    <source>
        <strain evidence="7">NML01-0328</strain>
    </source>
</reference>
<name>A0A1A9RE62_EIKCO</name>
<evidence type="ECO:0000256" key="2">
    <source>
        <dbReference type="ARBA" id="ARBA00022692"/>
    </source>
</evidence>
<dbReference type="Proteomes" id="UP000078003">
    <property type="component" value="Unassembled WGS sequence"/>
</dbReference>
<feature type="transmembrane region" description="Helical" evidence="5">
    <location>
        <begin position="53"/>
        <end position="71"/>
    </location>
</feature>
<evidence type="ECO:0000256" key="5">
    <source>
        <dbReference type="RuleBase" id="RU363041"/>
    </source>
</evidence>
<keyword evidence="5" id="KW-1003">Cell membrane</keyword>
<feature type="transmembrane region" description="Helical" evidence="5">
    <location>
        <begin position="246"/>
        <end position="267"/>
    </location>
</feature>
<protein>
    <recommendedName>
        <fullName evidence="5">Probable membrane transporter protein</fullName>
    </recommendedName>
</protein>
<organism evidence="6 7">
    <name type="scientific">Eikenella corrodens</name>
    <dbReference type="NCBI Taxonomy" id="539"/>
    <lineage>
        <taxon>Bacteria</taxon>
        <taxon>Pseudomonadati</taxon>
        <taxon>Pseudomonadota</taxon>
        <taxon>Betaproteobacteria</taxon>
        <taxon>Neisseriales</taxon>
        <taxon>Neisseriaceae</taxon>
        <taxon>Eikenella</taxon>
    </lineage>
</organism>
<dbReference type="Pfam" id="PF01925">
    <property type="entry name" value="TauE"/>
    <property type="match status" value="1"/>
</dbReference>
<evidence type="ECO:0000256" key="1">
    <source>
        <dbReference type="ARBA" id="ARBA00004141"/>
    </source>
</evidence>
<dbReference type="AlphaFoldDB" id="A0A1A9RE62"/>
<evidence type="ECO:0000313" key="6">
    <source>
        <dbReference type="EMBL" id="OAM17276.1"/>
    </source>
</evidence>
<dbReference type="EMBL" id="LXSF01000002">
    <property type="protein sequence ID" value="OAM17276.1"/>
    <property type="molecule type" value="Genomic_DNA"/>
</dbReference>
<accession>A0A1A9RE62</accession>
<evidence type="ECO:0000313" key="7">
    <source>
        <dbReference type="Proteomes" id="UP000078003"/>
    </source>
</evidence>